<feature type="region of interest" description="Disordered" evidence="1">
    <location>
        <begin position="1"/>
        <end position="33"/>
    </location>
</feature>
<protein>
    <submittedName>
        <fullName evidence="2">Uncharacterized protein</fullName>
    </submittedName>
</protein>
<name>A0A7J6M6E2_PERCH</name>
<evidence type="ECO:0000256" key="1">
    <source>
        <dbReference type="SAM" id="MobiDB-lite"/>
    </source>
</evidence>
<dbReference type="EMBL" id="JAAPAO010000220">
    <property type="protein sequence ID" value="KAF4667059.1"/>
    <property type="molecule type" value="Genomic_DNA"/>
</dbReference>
<proteinExistence type="predicted"/>
<comment type="caution">
    <text evidence="2">The sequence shown here is derived from an EMBL/GenBank/DDBJ whole genome shotgun (WGS) entry which is preliminary data.</text>
</comment>
<gene>
    <name evidence="2" type="ORF">FOL47_003785</name>
</gene>
<evidence type="ECO:0000313" key="2">
    <source>
        <dbReference type="EMBL" id="KAF4667059.1"/>
    </source>
</evidence>
<dbReference type="Proteomes" id="UP000591131">
    <property type="component" value="Unassembled WGS sequence"/>
</dbReference>
<organism evidence="2 3">
    <name type="scientific">Perkinsus chesapeaki</name>
    <name type="common">Clam parasite</name>
    <name type="synonym">Perkinsus andrewsi</name>
    <dbReference type="NCBI Taxonomy" id="330153"/>
    <lineage>
        <taxon>Eukaryota</taxon>
        <taxon>Sar</taxon>
        <taxon>Alveolata</taxon>
        <taxon>Perkinsozoa</taxon>
        <taxon>Perkinsea</taxon>
        <taxon>Perkinsida</taxon>
        <taxon>Perkinsidae</taxon>
        <taxon>Perkinsus</taxon>
    </lineage>
</organism>
<reference evidence="2 3" key="1">
    <citation type="submission" date="2020-04" db="EMBL/GenBank/DDBJ databases">
        <title>Perkinsus chesapeaki whole genome sequence.</title>
        <authorList>
            <person name="Bogema D.R."/>
        </authorList>
    </citation>
    <scope>NUCLEOTIDE SEQUENCE [LARGE SCALE GENOMIC DNA]</scope>
    <source>
        <strain evidence="2">ATCC PRA-425</strain>
    </source>
</reference>
<keyword evidence="3" id="KW-1185">Reference proteome</keyword>
<feature type="compositionally biased region" description="Basic and acidic residues" evidence="1">
    <location>
        <begin position="1"/>
        <end position="14"/>
    </location>
</feature>
<dbReference type="AlphaFoldDB" id="A0A7J6M6E2"/>
<evidence type="ECO:0000313" key="3">
    <source>
        <dbReference type="Proteomes" id="UP000591131"/>
    </source>
</evidence>
<sequence>MPMEKETVNERETTSLRSNMMPMEKETVDESETTTLRSNMMPMEKETVNERETTSLRSNMMPMEKETVDESETTTLSSNMMPMERETVDESETAEIPEGIFDCNLPPSKGTLNFVKDTKTFHINMTILECDFKVADVPYTALPTEKWATTMRANYTGTSLDEQVRNCNKPDMIASNDFVSMLYLHDLGVSDTIQIYPASGMWYGAFTKRR</sequence>
<accession>A0A7J6M6E2</accession>